<dbReference type="Gene3D" id="3.40.50.620">
    <property type="entry name" value="HUPs"/>
    <property type="match status" value="1"/>
</dbReference>
<evidence type="ECO:0000256" key="3">
    <source>
        <dbReference type="ARBA" id="ARBA00022598"/>
    </source>
</evidence>
<dbReference type="InterPro" id="IPR024088">
    <property type="entry name" value="Tyr-tRNA-ligase_bac-type"/>
</dbReference>
<dbReference type="GO" id="GO:0004831">
    <property type="term" value="F:tyrosine-tRNA ligase activity"/>
    <property type="evidence" value="ECO:0007669"/>
    <property type="project" value="UniProtKB-UniRule"/>
</dbReference>
<dbReference type="Gene3D" id="3.10.290.10">
    <property type="entry name" value="RNA-binding S4 domain"/>
    <property type="match status" value="1"/>
</dbReference>
<dbReference type="CDD" id="cd00805">
    <property type="entry name" value="TyrRS_core"/>
    <property type="match status" value="1"/>
</dbReference>
<dbReference type="GO" id="GO:0006437">
    <property type="term" value="P:tyrosyl-tRNA aminoacylation"/>
    <property type="evidence" value="ECO:0007669"/>
    <property type="project" value="UniProtKB-UniRule"/>
</dbReference>
<dbReference type="EC" id="6.1.1.1" evidence="10"/>
<dbReference type="InterPro" id="IPR054608">
    <property type="entry name" value="SYY-like_C"/>
</dbReference>
<evidence type="ECO:0000256" key="9">
    <source>
        <dbReference type="ARBA" id="ARBA00048248"/>
    </source>
</evidence>
<dbReference type="Gene3D" id="1.10.240.10">
    <property type="entry name" value="Tyrosyl-Transfer RNA Synthetase"/>
    <property type="match status" value="1"/>
</dbReference>
<keyword evidence="3 10" id="KW-0436">Ligase</keyword>
<dbReference type="InterPro" id="IPR036986">
    <property type="entry name" value="S4_RNA-bd_sf"/>
</dbReference>
<comment type="subunit">
    <text evidence="1 10">Homodimer.</text>
</comment>
<dbReference type="PANTHER" id="PTHR11766:SF1">
    <property type="entry name" value="TYROSINE--TRNA LIGASE"/>
    <property type="match status" value="1"/>
</dbReference>
<dbReference type="Proteomes" id="UP000194139">
    <property type="component" value="Chromosome"/>
</dbReference>
<evidence type="ECO:0000256" key="11">
    <source>
        <dbReference type="PROSITE-ProRule" id="PRU00182"/>
    </source>
</evidence>
<comment type="function">
    <text evidence="10">Catalyzes the attachment of tyrosine to tRNA(Tyr) in a two-step reaction: tyrosine is first activated by ATP to form Tyr-AMP and then transferred to the acceptor end of tRNA(Tyr).</text>
</comment>
<evidence type="ECO:0000256" key="4">
    <source>
        <dbReference type="ARBA" id="ARBA00022741"/>
    </source>
</evidence>
<keyword evidence="8 10" id="KW-0030">Aminoacyl-tRNA synthetase</keyword>
<accession>A0A1W6Z556</accession>
<keyword evidence="6 11" id="KW-0694">RNA-binding</keyword>
<dbReference type="RefSeq" id="WP_086058628.1">
    <property type="nucleotide sequence ID" value="NZ_CP021109.1"/>
</dbReference>
<organism evidence="13 14">
    <name type="scientific">Bordetella genomosp. 9</name>
    <dbReference type="NCBI Taxonomy" id="1416803"/>
    <lineage>
        <taxon>Bacteria</taxon>
        <taxon>Pseudomonadati</taxon>
        <taxon>Pseudomonadota</taxon>
        <taxon>Betaproteobacteria</taxon>
        <taxon>Burkholderiales</taxon>
        <taxon>Alcaligenaceae</taxon>
        <taxon>Bordetella</taxon>
    </lineage>
</organism>
<evidence type="ECO:0000256" key="8">
    <source>
        <dbReference type="ARBA" id="ARBA00023146"/>
    </source>
</evidence>
<dbReference type="PRINTS" id="PR01040">
    <property type="entry name" value="TRNASYNTHTYR"/>
</dbReference>
<dbReference type="NCBIfam" id="TIGR00234">
    <property type="entry name" value="tyrS"/>
    <property type="match status" value="1"/>
</dbReference>
<dbReference type="SMART" id="SM00363">
    <property type="entry name" value="S4"/>
    <property type="match status" value="1"/>
</dbReference>
<gene>
    <name evidence="10" type="primary">tyrS</name>
    <name evidence="13" type="ORF">CAL13_18180</name>
</gene>
<name>A0A1W6Z556_9BORD</name>
<evidence type="ECO:0000256" key="2">
    <source>
        <dbReference type="ARBA" id="ARBA00022490"/>
    </source>
</evidence>
<proteinExistence type="inferred from homology"/>
<feature type="short sequence motif" description="'HIGH' region" evidence="10">
    <location>
        <begin position="54"/>
        <end position="63"/>
    </location>
</feature>
<evidence type="ECO:0000313" key="14">
    <source>
        <dbReference type="Proteomes" id="UP000194139"/>
    </source>
</evidence>
<keyword evidence="4 10" id="KW-0547">Nucleotide-binding</keyword>
<evidence type="ECO:0000313" key="13">
    <source>
        <dbReference type="EMBL" id="ARP87923.1"/>
    </source>
</evidence>
<dbReference type="OrthoDB" id="9804243at2"/>
<dbReference type="FunFam" id="1.10.240.10:FF:000006">
    <property type="entry name" value="Tyrosine--tRNA ligase"/>
    <property type="match status" value="1"/>
</dbReference>
<reference evidence="13 14" key="1">
    <citation type="submission" date="2017-05" db="EMBL/GenBank/DDBJ databases">
        <title>Complete and WGS of Bordetella genogroups.</title>
        <authorList>
            <person name="Spilker T."/>
            <person name="LiPuma J."/>
        </authorList>
    </citation>
    <scope>NUCLEOTIDE SEQUENCE [LARGE SCALE GENOMIC DNA]</scope>
    <source>
        <strain evidence="13 14">AU17164</strain>
    </source>
</reference>
<comment type="similarity">
    <text evidence="10">Belongs to the class-I aminoacyl-tRNA synthetase family. TyrS type 2 subfamily.</text>
</comment>
<protein>
    <recommendedName>
        <fullName evidence="10">Tyrosine--tRNA ligase</fullName>
        <ecNumber evidence="10">6.1.1.1</ecNumber>
    </recommendedName>
    <alternativeName>
        <fullName evidence="10">Tyrosyl-tRNA synthetase</fullName>
        <shortName evidence="10">TyrRS</shortName>
    </alternativeName>
</protein>
<feature type="short sequence motif" description="'KMSKS' region" evidence="10">
    <location>
        <begin position="238"/>
        <end position="242"/>
    </location>
</feature>
<evidence type="ECO:0000259" key="12">
    <source>
        <dbReference type="SMART" id="SM00363"/>
    </source>
</evidence>
<dbReference type="Pfam" id="PF22421">
    <property type="entry name" value="SYY_C-terminal"/>
    <property type="match status" value="1"/>
</dbReference>
<dbReference type="InterPro" id="IPR024108">
    <property type="entry name" value="Tyr-tRNA-ligase_bac_2"/>
</dbReference>
<dbReference type="SUPFAM" id="SSF52374">
    <property type="entry name" value="Nucleotidylyl transferase"/>
    <property type="match status" value="1"/>
</dbReference>
<dbReference type="SUPFAM" id="SSF55174">
    <property type="entry name" value="Alpha-L RNA-binding motif"/>
    <property type="match status" value="1"/>
</dbReference>
<dbReference type="InterPro" id="IPR014729">
    <property type="entry name" value="Rossmann-like_a/b/a_fold"/>
</dbReference>
<dbReference type="GO" id="GO:0005829">
    <property type="term" value="C:cytosol"/>
    <property type="evidence" value="ECO:0007669"/>
    <property type="project" value="TreeGrafter"/>
</dbReference>
<comment type="catalytic activity">
    <reaction evidence="9 10">
        <text>tRNA(Tyr) + L-tyrosine + ATP = L-tyrosyl-tRNA(Tyr) + AMP + diphosphate + H(+)</text>
        <dbReference type="Rhea" id="RHEA:10220"/>
        <dbReference type="Rhea" id="RHEA-COMP:9706"/>
        <dbReference type="Rhea" id="RHEA-COMP:9707"/>
        <dbReference type="ChEBI" id="CHEBI:15378"/>
        <dbReference type="ChEBI" id="CHEBI:30616"/>
        <dbReference type="ChEBI" id="CHEBI:33019"/>
        <dbReference type="ChEBI" id="CHEBI:58315"/>
        <dbReference type="ChEBI" id="CHEBI:78442"/>
        <dbReference type="ChEBI" id="CHEBI:78536"/>
        <dbReference type="ChEBI" id="CHEBI:456215"/>
        <dbReference type="EC" id="6.1.1.1"/>
    </reaction>
</comment>
<keyword evidence="2 10" id="KW-0963">Cytoplasm</keyword>
<dbReference type="FunFam" id="3.40.50.620:FF:000061">
    <property type="entry name" value="Tyrosine--tRNA ligase"/>
    <property type="match status" value="1"/>
</dbReference>
<evidence type="ECO:0000256" key="6">
    <source>
        <dbReference type="ARBA" id="ARBA00022884"/>
    </source>
</evidence>
<dbReference type="GO" id="GO:0003723">
    <property type="term" value="F:RNA binding"/>
    <property type="evidence" value="ECO:0007669"/>
    <property type="project" value="UniProtKB-KW"/>
</dbReference>
<dbReference type="AlphaFoldDB" id="A0A1W6Z556"/>
<keyword evidence="14" id="KW-1185">Reference proteome</keyword>
<comment type="subcellular location">
    <subcellularLocation>
        <location evidence="10">Cytoplasm</location>
    </subcellularLocation>
</comment>
<dbReference type="Pfam" id="PF00579">
    <property type="entry name" value="tRNA-synt_1b"/>
    <property type="match status" value="1"/>
</dbReference>
<evidence type="ECO:0000256" key="10">
    <source>
        <dbReference type="HAMAP-Rule" id="MF_02007"/>
    </source>
</evidence>
<evidence type="ECO:0000256" key="1">
    <source>
        <dbReference type="ARBA" id="ARBA00011738"/>
    </source>
</evidence>
<sequence length="409" mass="45262">MSQSEAPITPEVEADLRVAKRGCDELLVESEFVRKLARSRATGVPLRIKLGLDPTAPDIHLGHTVVLNKMRQLQDLGHTVIFLIGDFTSMIGDPSGRNSTRPPLTREQIEENAKTYYAQASMVLDPARTEIRYNSEWSDPLGARGMIQLASRYTVARMMEREDFTKRFKNGIPISVHEFLYPLMQGYDSVALKSDLELGGTDQKFNLLVGRELQKEYGQEPQCILTMPLLEGTDGVEKMSKSKGNYIGISEAPDSMFGKLMSISDTLMWRYYELLSFRSLEDIAALKAATDAGRNPREAKVELAQEIVARFHGQQAARDALAAFEARFRDGAVPENMPEVTLGGAPLGILKVLREAQLAASGAEAQRNVEQGGVRVNGQKVEDKSLQLSEGVYVVQVGKRKFARVTLAA</sequence>
<keyword evidence="5 10" id="KW-0067">ATP-binding</keyword>
<dbReference type="InterPro" id="IPR002305">
    <property type="entry name" value="aa-tRNA-synth_Ic"/>
</dbReference>
<dbReference type="InterPro" id="IPR002307">
    <property type="entry name" value="Tyr-tRNA-ligase"/>
</dbReference>
<dbReference type="EMBL" id="CP021109">
    <property type="protein sequence ID" value="ARP87923.1"/>
    <property type="molecule type" value="Genomic_DNA"/>
</dbReference>
<dbReference type="PANTHER" id="PTHR11766">
    <property type="entry name" value="TYROSYL-TRNA SYNTHETASE"/>
    <property type="match status" value="1"/>
</dbReference>
<dbReference type="InterPro" id="IPR002942">
    <property type="entry name" value="S4_RNA-bd"/>
</dbReference>
<dbReference type="InterPro" id="IPR001412">
    <property type="entry name" value="aa-tRNA-synth_I_CS"/>
</dbReference>
<dbReference type="PROSITE" id="PS00178">
    <property type="entry name" value="AA_TRNA_LIGASE_I"/>
    <property type="match status" value="1"/>
</dbReference>
<feature type="domain" description="RNA-binding S4" evidence="12">
    <location>
        <begin position="347"/>
        <end position="408"/>
    </location>
</feature>
<dbReference type="PROSITE" id="PS50889">
    <property type="entry name" value="S4"/>
    <property type="match status" value="1"/>
</dbReference>
<dbReference type="GO" id="GO:0005524">
    <property type="term" value="F:ATP binding"/>
    <property type="evidence" value="ECO:0007669"/>
    <property type="project" value="UniProtKB-UniRule"/>
</dbReference>
<evidence type="ECO:0000256" key="5">
    <source>
        <dbReference type="ARBA" id="ARBA00022840"/>
    </source>
</evidence>
<evidence type="ECO:0000256" key="7">
    <source>
        <dbReference type="ARBA" id="ARBA00022917"/>
    </source>
</evidence>
<keyword evidence="7 10" id="KW-0648">Protein biosynthesis</keyword>
<feature type="binding site" evidence="10">
    <location>
        <position position="241"/>
    </location>
    <ligand>
        <name>ATP</name>
        <dbReference type="ChEBI" id="CHEBI:30616"/>
    </ligand>
</feature>
<dbReference type="HAMAP" id="MF_02007">
    <property type="entry name" value="Tyr_tRNA_synth_type2"/>
    <property type="match status" value="1"/>
</dbReference>
<dbReference type="CDD" id="cd00165">
    <property type="entry name" value="S4"/>
    <property type="match status" value="1"/>
</dbReference>